<evidence type="ECO:0000313" key="2">
    <source>
        <dbReference type="Proteomes" id="UP001445335"/>
    </source>
</evidence>
<protein>
    <submittedName>
        <fullName evidence="1">Uncharacterized protein</fullName>
    </submittedName>
</protein>
<dbReference type="Proteomes" id="UP001445335">
    <property type="component" value="Unassembled WGS sequence"/>
</dbReference>
<name>A0AAW1RQH0_9CHLO</name>
<reference evidence="1 2" key="1">
    <citation type="journal article" date="2024" name="Nat. Commun.">
        <title>Phylogenomics reveals the evolutionary origins of lichenization in chlorophyte algae.</title>
        <authorList>
            <person name="Puginier C."/>
            <person name="Libourel C."/>
            <person name="Otte J."/>
            <person name="Skaloud P."/>
            <person name="Haon M."/>
            <person name="Grisel S."/>
            <person name="Petersen M."/>
            <person name="Berrin J.G."/>
            <person name="Delaux P.M."/>
            <person name="Dal Grande F."/>
            <person name="Keller J."/>
        </authorList>
    </citation>
    <scope>NUCLEOTIDE SEQUENCE [LARGE SCALE GENOMIC DNA]</scope>
    <source>
        <strain evidence="1 2">SAG 245.80</strain>
    </source>
</reference>
<dbReference type="EMBL" id="JALJOU010000027">
    <property type="protein sequence ID" value="KAK9836037.1"/>
    <property type="molecule type" value="Genomic_DNA"/>
</dbReference>
<proteinExistence type="predicted"/>
<gene>
    <name evidence="1" type="ORF">WJX81_007974</name>
</gene>
<sequence length="87" mass="8890">MIASFFAAFPLDYRQAAAPAGSLFIGVDASTPGFFNITLTLQLPAGVIVGPGQKFSAYVSAVAPAGDGTLAKRQNGKLGQECTALAR</sequence>
<comment type="caution">
    <text evidence="1">The sequence shown here is derived from an EMBL/GenBank/DDBJ whole genome shotgun (WGS) entry which is preliminary data.</text>
</comment>
<organism evidence="1 2">
    <name type="scientific">Elliptochloris bilobata</name>
    <dbReference type="NCBI Taxonomy" id="381761"/>
    <lineage>
        <taxon>Eukaryota</taxon>
        <taxon>Viridiplantae</taxon>
        <taxon>Chlorophyta</taxon>
        <taxon>core chlorophytes</taxon>
        <taxon>Trebouxiophyceae</taxon>
        <taxon>Trebouxiophyceae incertae sedis</taxon>
        <taxon>Elliptochloris clade</taxon>
        <taxon>Elliptochloris</taxon>
    </lineage>
</organism>
<keyword evidence="2" id="KW-1185">Reference proteome</keyword>
<evidence type="ECO:0000313" key="1">
    <source>
        <dbReference type="EMBL" id="KAK9836037.1"/>
    </source>
</evidence>
<dbReference type="AlphaFoldDB" id="A0AAW1RQH0"/>
<accession>A0AAW1RQH0</accession>